<comment type="catalytic activity">
    <reaction evidence="6">
        <text>[protein]-dithiol + NAD(+) = [protein]-disulfide + NADH + H(+)</text>
        <dbReference type="Rhea" id="RHEA:18749"/>
        <dbReference type="Rhea" id="RHEA-COMP:10593"/>
        <dbReference type="Rhea" id="RHEA-COMP:10594"/>
        <dbReference type="ChEBI" id="CHEBI:15378"/>
        <dbReference type="ChEBI" id="CHEBI:29950"/>
        <dbReference type="ChEBI" id="CHEBI:50058"/>
        <dbReference type="ChEBI" id="CHEBI:57540"/>
        <dbReference type="ChEBI" id="CHEBI:57945"/>
        <dbReference type="EC" id="1.8.1.8"/>
    </reaction>
</comment>
<comment type="similarity">
    <text evidence="5">Belongs to the nucleoredoxin family.</text>
</comment>
<feature type="domain" description="Thioredoxin" evidence="9">
    <location>
        <begin position="1"/>
        <end position="153"/>
    </location>
</feature>
<evidence type="ECO:0000313" key="10">
    <source>
        <dbReference type="EMBL" id="RZB99288.1"/>
    </source>
</evidence>
<keyword evidence="3" id="KW-0560">Oxidoreductase</keyword>
<dbReference type="InterPro" id="IPR045870">
    <property type="entry name" value="TryX_NRX_thioredoxin_dom"/>
</dbReference>
<accession>A0A445JLP7</accession>
<dbReference type="AlphaFoldDB" id="A0A445JLP7"/>
<dbReference type="InterPro" id="IPR013766">
    <property type="entry name" value="Thioredoxin_domain"/>
</dbReference>
<proteinExistence type="inferred from homology"/>
<comment type="catalytic activity">
    <reaction evidence="7">
        <text>[protein]-dithiol + NADP(+) = [protein]-disulfide + NADPH + H(+)</text>
        <dbReference type="Rhea" id="RHEA:18753"/>
        <dbReference type="Rhea" id="RHEA-COMP:10593"/>
        <dbReference type="Rhea" id="RHEA-COMP:10594"/>
        <dbReference type="ChEBI" id="CHEBI:15378"/>
        <dbReference type="ChEBI" id="CHEBI:29950"/>
        <dbReference type="ChEBI" id="CHEBI:50058"/>
        <dbReference type="ChEBI" id="CHEBI:57783"/>
        <dbReference type="ChEBI" id="CHEBI:58349"/>
        <dbReference type="EC" id="1.8.1.8"/>
    </reaction>
</comment>
<evidence type="ECO:0000256" key="2">
    <source>
        <dbReference type="ARBA" id="ARBA00022737"/>
    </source>
</evidence>
<dbReference type="PANTHER" id="PTHR13871:SF104">
    <property type="entry name" value="NUCLEOREDOXIN 1 ISOFORM X1-RELATED"/>
    <property type="match status" value="1"/>
</dbReference>
<keyword evidence="2" id="KW-0677">Repeat</keyword>
<evidence type="ECO:0000256" key="5">
    <source>
        <dbReference type="ARBA" id="ARBA00025782"/>
    </source>
</evidence>
<gene>
    <name evidence="10" type="ORF">D0Y65_021957</name>
</gene>
<dbReference type="GO" id="GO:0004791">
    <property type="term" value="F:thioredoxin-disulfide reductase (NADPH) activity"/>
    <property type="evidence" value="ECO:0007669"/>
    <property type="project" value="InterPro"/>
</dbReference>
<dbReference type="InterPro" id="IPR046349">
    <property type="entry name" value="C1-like_sf"/>
</dbReference>
<sequence>MYLYWWKIVVSFVIFWNSQVKIDSLKGKKLGLYFSASWCGPCQTFTPTLVDVYNEVAKKGDFQIVFITADEDDESFNGYFSKMPWLAIPFSDSDTRSRLDELFHVRGIPHLALLDEAGNVVTEDGVDVIREYGVEGYPFTSARIQELRDQEEEARRNQSVRSLLVSPSRDFVISSDGKKTLVSELEGKTVGLYFCVKSFGSCSDFTPKLVEVYEKLKAQGENFEVVLIPLDDDEESFKELLESVPWLSLPFKDKICGKLARYFELSTLPTLVIIGPDGKTLHSNVAEAIEDHGVAAYPFTPEKFAELDEILKAKEAAQTLESILVSDDQDFVIGKDGVKIPVSELKGKVVLLYFSAHWCPPCRAFLPKLIDAYNKIKEKGNALEVVFISSDRDQTSFDEFFAGMPWLALPFGDSRKKFLSRKFRVSGIPMLVAIASSGQTLTTKARDLVSLYGADAYPFTEERIKEIETEQEETAKGWPEKLKHELHEHELVLTRRRVYYCDACNEEGHIWSYYCGDCDFDLHPKCALEKEDKEGSKDDAKEEKSKDEWVCDGEVCKKA</sequence>
<dbReference type="Gene3D" id="3.40.30.10">
    <property type="entry name" value="Glutaredoxin"/>
    <property type="match status" value="3"/>
</dbReference>
<dbReference type="PROSITE" id="PS00194">
    <property type="entry name" value="THIOREDOXIN_1"/>
    <property type="match status" value="1"/>
</dbReference>
<keyword evidence="8" id="KW-0732">Signal</keyword>
<feature type="chain" id="PRO_5019125960" description="protein-disulfide reductase" evidence="8">
    <location>
        <begin position="19"/>
        <end position="559"/>
    </location>
</feature>
<dbReference type="SUPFAM" id="SSF57889">
    <property type="entry name" value="Cysteine-rich domain"/>
    <property type="match status" value="1"/>
</dbReference>
<feature type="domain" description="Thioredoxin" evidence="9">
    <location>
        <begin position="160"/>
        <end position="313"/>
    </location>
</feature>
<dbReference type="Proteomes" id="UP000289340">
    <property type="component" value="Chromosome 8"/>
</dbReference>
<dbReference type="InterPro" id="IPR017937">
    <property type="entry name" value="Thioredoxin_CS"/>
</dbReference>
<dbReference type="InterPro" id="IPR052259">
    <property type="entry name" value="Nucleoredoxin-like"/>
</dbReference>
<evidence type="ECO:0000256" key="8">
    <source>
        <dbReference type="SAM" id="SignalP"/>
    </source>
</evidence>
<evidence type="ECO:0000256" key="1">
    <source>
        <dbReference type="ARBA" id="ARBA00012612"/>
    </source>
</evidence>
<dbReference type="EC" id="1.8.1.8" evidence="1"/>
<dbReference type="Pfam" id="PF03107">
    <property type="entry name" value="C1_2"/>
    <property type="match status" value="1"/>
</dbReference>
<protein>
    <recommendedName>
        <fullName evidence="1">protein-disulfide reductase</fullName>
        <ecNumber evidence="1">1.8.1.8</ecNumber>
    </recommendedName>
</protein>
<evidence type="ECO:0000256" key="3">
    <source>
        <dbReference type="ARBA" id="ARBA00023002"/>
    </source>
</evidence>
<evidence type="ECO:0000259" key="9">
    <source>
        <dbReference type="PROSITE" id="PS51352"/>
    </source>
</evidence>
<dbReference type="EMBL" id="QZWG01000008">
    <property type="protein sequence ID" value="RZB99288.1"/>
    <property type="molecule type" value="Genomic_DNA"/>
</dbReference>
<keyword evidence="11" id="KW-1185">Reference proteome</keyword>
<dbReference type="PANTHER" id="PTHR13871">
    <property type="entry name" value="THIOREDOXIN"/>
    <property type="match status" value="1"/>
</dbReference>
<evidence type="ECO:0000256" key="6">
    <source>
        <dbReference type="ARBA" id="ARBA00047388"/>
    </source>
</evidence>
<evidence type="ECO:0000256" key="4">
    <source>
        <dbReference type="ARBA" id="ARBA00023027"/>
    </source>
</evidence>
<name>A0A445JLP7_GLYSO</name>
<dbReference type="SUPFAM" id="SSF52833">
    <property type="entry name" value="Thioredoxin-like"/>
    <property type="match status" value="3"/>
</dbReference>
<comment type="caution">
    <text evidence="10">The sequence shown here is derived from an EMBL/GenBank/DDBJ whole genome shotgun (WGS) entry which is preliminary data.</text>
</comment>
<dbReference type="InterPro" id="IPR036249">
    <property type="entry name" value="Thioredoxin-like_sf"/>
</dbReference>
<feature type="signal peptide" evidence="8">
    <location>
        <begin position="1"/>
        <end position="18"/>
    </location>
</feature>
<keyword evidence="4" id="KW-0520">NAD</keyword>
<dbReference type="InterPro" id="IPR004146">
    <property type="entry name" value="DC1"/>
</dbReference>
<dbReference type="Pfam" id="PF13905">
    <property type="entry name" value="Thioredoxin_8"/>
    <property type="match status" value="3"/>
</dbReference>
<organism evidence="10 11">
    <name type="scientific">Glycine soja</name>
    <name type="common">Wild soybean</name>
    <dbReference type="NCBI Taxonomy" id="3848"/>
    <lineage>
        <taxon>Eukaryota</taxon>
        <taxon>Viridiplantae</taxon>
        <taxon>Streptophyta</taxon>
        <taxon>Embryophyta</taxon>
        <taxon>Tracheophyta</taxon>
        <taxon>Spermatophyta</taxon>
        <taxon>Magnoliopsida</taxon>
        <taxon>eudicotyledons</taxon>
        <taxon>Gunneridae</taxon>
        <taxon>Pentapetalae</taxon>
        <taxon>rosids</taxon>
        <taxon>fabids</taxon>
        <taxon>Fabales</taxon>
        <taxon>Fabaceae</taxon>
        <taxon>Papilionoideae</taxon>
        <taxon>50 kb inversion clade</taxon>
        <taxon>NPAAA clade</taxon>
        <taxon>indigoferoid/millettioid clade</taxon>
        <taxon>Phaseoleae</taxon>
        <taxon>Glycine</taxon>
        <taxon>Glycine subgen. Soja</taxon>
    </lineage>
</organism>
<dbReference type="CDD" id="cd03009">
    <property type="entry name" value="TryX_like_TryX_NRX"/>
    <property type="match status" value="2"/>
</dbReference>
<dbReference type="InterPro" id="IPR012336">
    <property type="entry name" value="Thioredoxin-like_fold"/>
</dbReference>
<evidence type="ECO:0000256" key="7">
    <source>
        <dbReference type="ARBA" id="ARBA00047804"/>
    </source>
</evidence>
<evidence type="ECO:0000313" key="11">
    <source>
        <dbReference type="Proteomes" id="UP000289340"/>
    </source>
</evidence>
<feature type="domain" description="Thioredoxin" evidence="9">
    <location>
        <begin position="314"/>
        <end position="469"/>
    </location>
</feature>
<reference evidence="10 11" key="1">
    <citation type="submission" date="2018-09" db="EMBL/GenBank/DDBJ databases">
        <title>A high-quality reference genome of wild soybean provides a powerful tool to mine soybean genomes.</title>
        <authorList>
            <person name="Xie M."/>
            <person name="Chung C.Y.L."/>
            <person name="Li M.-W."/>
            <person name="Wong F.-L."/>
            <person name="Chan T.-F."/>
            <person name="Lam H.-M."/>
        </authorList>
    </citation>
    <scope>NUCLEOTIDE SEQUENCE [LARGE SCALE GENOMIC DNA]</scope>
    <source>
        <strain evidence="11">cv. W05</strain>
        <tissue evidence="10">Hypocotyl of etiolated seedlings</tissue>
    </source>
</reference>
<dbReference type="PROSITE" id="PS51352">
    <property type="entry name" value="THIOREDOXIN_2"/>
    <property type="match status" value="3"/>
</dbReference>